<evidence type="ECO:0000256" key="1">
    <source>
        <dbReference type="SAM" id="Phobius"/>
    </source>
</evidence>
<evidence type="ECO:0000313" key="3">
    <source>
        <dbReference type="EMBL" id="SDP59068.1"/>
    </source>
</evidence>
<dbReference type="STRING" id="504798.SAMN05421871_110279"/>
<keyword evidence="1" id="KW-1133">Transmembrane helix</keyword>
<feature type="domain" description="DUF4142" evidence="2">
    <location>
        <begin position="52"/>
        <end position="184"/>
    </location>
</feature>
<reference evidence="4" key="1">
    <citation type="submission" date="2016-10" db="EMBL/GenBank/DDBJ databases">
        <authorList>
            <person name="Varghese N."/>
            <person name="Submissions S."/>
        </authorList>
    </citation>
    <scope>NUCLEOTIDE SEQUENCE [LARGE SCALE GENOMIC DNA]</scope>
    <source>
        <strain evidence="4">IBRC-M 10655</strain>
    </source>
</reference>
<feature type="transmembrane region" description="Helical" evidence="1">
    <location>
        <begin position="215"/>
        <end position="237"/>
    </location>
</feature>
<keyword evidence="1" id="KW-0812">Transmembrane</keyword>
<dbReference type="RefSeq" id="WP_166658188.1">
    <property type="nucleotide sequence ID" value="NZ_FNDV01000010.1"/>
</dbReference>
<accession>A0A1H0TZE3</accession>
<dbReference type="AlphaFoldDB" id="A0A1H0TZE3"/>
<dbReference type="EMBL" id="FNJB01000010">
    <property type="protein sequence ID" value="SDP59068.1"/>
    <property type="molecule type" value="Genomic_DNA"/>
</dbReference>
<keyword evidence="4" id="KW-1185">Reference proteome</keyword>
<gene>
    <name evidence="3" type="ORF">SAMN05192558_110279</name>
</gene>
<keyword evidence="1" id="KW-0472">Membrane</keyword>
<sequence length="262" mass="28059">MRSIVSGPRRVLAAVAAVLLLAVVAVGLVPTILVESRNPEPRPTEWGPLGAADVELLRAARRAGLWEGPAGEIAREVSRNPKIQALGMTLMVDHGQLDVAVRQSAAKLRVPLPDEPNESQQGWLAELRAAGSPEEFDQIFANRLRQAHGSVLVTIAQVRGGSRNAEVRDLASIANQAVLRHQNLLEKTGLVDFTTIAEPLAGTSFDTELRADARVFALVGLLVFAESALVVLLIAWLRRSRGKAAPPAVGSFAVNEMEGTRT</sequence>
<evidence type="ECO:0000313" key="4">
    <source>
        <dbReference type="Proteomes" id="UP000199651"/>
    </source>
</evidence>
<proteinExistence type="predicted"/>
<protein>
    <submittedName>
        <fullName evidence="3">Predicted outer membrane protein</fullName>
    </submittedName>
</protein>
<dbReference type="Proteomes" id="UP000199651">
    <property type="component" value="Unassembled WGS sequence"/>
</dbReference>
<dbReference type="Pfam" id="PF13628">
    <property type="entry name" value="DUF4142"/>
    <property type="match status" value="1"/>
</dbReference>
<evidence type="ECO:0000259" key="2">
    <source>
        <dbReference type="Pfam" id="PF13628"/>
    </source>
</evidence>
<dbReference type="InterPro" id="IPR025419">
    <property type="entry name" value="DUF4142"/>
</dbReference>
<organism evidence="3 4">
    <name type="scientific">Actinokineospora alba</name>
    <dbReference type="NCBI Taxonomy" id="504798"/>
    <lineage>
        <taxon>Bacteria</taxon>
        <taxon>Bacillati</taxon>
        <taxon>Actinomycetota</taxon>
        <taxon>Actinomycetes</taxon>
        <taxon>Pseudonocardiales</taxon>
        <taxon>Pseudonocardiaceae</taxon>
        <taxon>Actinokineospora</taxon>
    </lineage>
</organism>
<name>A0A1H0TZE3_9PSEU</name>